<dbReference type="Gene3D" id="3.30.465.10">
    <property type="match status" value="1"/>
</dbReference>
<dbReference type="InterPro" id="IPR005170">
    <property type="entry name" value="Transptr-assoc_dom"/>
</dbReference>
<dbReference type="InterPro" id="IPR002550">
    <property type="entry name" value="CNNM"/>
</dbReference>
<evidence type="ECO:0000256" key="1">
    <source>
        <dbReference type="ARBA" id="ARBA00004651"/>
    </source>
</evidence>
<accession>A0ABS2CFV9</accession>
<dbReference type="Pfam" id="PF03471">
    <property type="entry name" value="CorC_HlyC"/>
    <property type="match status" value="1"/>
</dbReference>
<evidence type="ECO:0000313" key="14">
    <source>
        <dbReference type="Proteomes" id="UP001195660"/>
    </source>
</evidence>
<feature type="domain" description="CBS" evidence="11">
    <location>
        <begin position="223"/>
        <end position="281"/>
    </location>
</feature>
<evidence type="ECO:0000256" key="10">
    <source>
        <dbReference type="SAM" id="Phobius"/>
    </source>
</evidence>
<evidence type="ECO:0000256" key="4">
    <source>
        <dbReference type="ARBA" id="ARBA00022737"/>
    </source>
</evidence>
<keyword evidence="14" id="KW-1185">Reference proteome</keyword>
<keyword evidence="5 9" id="KW-1133">Transmembrane helix</keyword>
<dbReference type="InterPro" id="IPR051676">
    <property type="entry name" value="UPF0053_domain"/>
</dbReference>
<feature type="domain" description="CNNM transmembrane" evidence="12">
    <location>
        <begin position="1"/>
        <end position="204"/>
    </location>
</feature>
<evidence type="ECO:0000256" key="7">
    <source>
        <dbReference type="ARBA" id="ARBA00023136"/>
    </source>
</evidence>
<dbReference type="InterPro" id="IPR044751">
    <property type="entry name" value="Ion_transp-like_CBS"/>
</dbReference>
<dbReference type="InterPro" id="IPR046342">
    <property type="entry name" value="CBS_dom_sf"/>
</dbReference>
<dbReference type="PANTHER" id="PTHR43099:SF5">
    <property type="entry name" value="HLYC_CORC FAMILY TRANSPORTER"/>
    <property type="match status" value="1"/>
</dbReference>
<protein>
    <submittedName>
        <fullName evidence="13">DUF21 domain-containing protein</fullName>
    </submittedName>
</protein>
<keyword evidence="2" id="KW-1003">Cell membrane</keyword>
<feature type="transmembrane region" description="Helical" evidence="10">
    <location>
        <begin position="59"/>
        <end position="78"/>
    </location>
</feature>
<dbReference type="Pfam" id="PF00571">
    <property type="entry name" value="CBS"/>
    <property type="match status" value="2"/>
</dbReference>
<evidence type="ECO:0000259" key="11">
    <source>
        <dbReference type="PROSITE" id="PS51371"/>
    </source>
</evidence>
<dbReference type="SMART" id="SM00116">
    <property type="entry name" value="CBS"/>
    <property type="match status" value="2"/>
</dbReference>
<evidence type="ECO:0000313" key="13">
    <source>
        <dbReference type="EMBL" id="MBM5573026.1"/>
    </source>
</evidence>
<sequence length="441" mass="49317">MMENFLLTLVALFLVLLNGFFVAAEFGLVKLRATRAKGLAKLHGWRGRILLKVHSQLDAYLSACQLGITLASLGLGWIGEPAFSKLLEPVFVMLGVESPALIHSVSFIFAFTLISFLHIVVGELAPKSLAIRRPEVISLWTAMPLYLFYWLMYPAIWLLNHSANTLLRFLGLDGHSGHESHYTADELKLILRGNHEGDEASRQEWNVVEQSLDFGKLKVADLMRPFHEAAVLRSDLTVEQNLQIIATQRFSRYPFVNEDGEVLGIVHLKNLFLAELRHADVSDLTDYLRPVEHVTPDTPVLDLFSRFRQGAPHFAIVTYADEAQPMGFVTLDNLMAALVGEIRDEFRQSRNDWLEQDDGALLGKGSLSLYSLGRMLGREIDHPEAETVGGLIQWKLGNLPVEGERIEFDGFTIVVKKMNGPRIVLVKVMPAAKEEGSAGDH</sequence>
<evidence type="ECO:0000256" key="5">
    <source>
        <dbReference type="ARBA" id="ARBA00022989"/>
    </source>
</evidence>
<feature type="transmembrane region" description="Helical" evidence="10">
    <location>
        <begin position="90"/>
        <end position="117"/>
    </location>
</feature>
<evidence type="ECO:0000256" key="9">
    <source>
        <dbReference type="PROSITE-ProRule" id="PRU01193"/>
    </source>
</evidence>
<dbReference type="InterPro" id="IPR036318">
    <property type="entry name" value="FAD-bd_PCMH-like_sf"/>
</dbReference>
<gene>
    <name evidence="13" type="ORF">GM173_15750</name>
</gene>
<dbReference type="Gene3D" id="3.10.580.10">
    <property type="entry name" value="CBS-domain"/>
    <property type="match status" value="1"/>
</dbReference>
<keyword evidence="4" id="KW-0677">Repeat</keyword>
<evidence type="ECO:0000256" key="2">
    <source>
        <dbReference type="ARBA" id="ARBA00022475"/>
    </source>
</evidence>
<dbReference type="SUPFAM" id="SSF54631">
    <property type="entry name" value="CBS-domain pair"/>
    <property type="match status" value="1"/>
</dbReference>
<evidence type="ECO:0000259" key="12">
    <source>
        <dbReference type="PROSITE" id="PS51846"/>
    </source>
</evidence>
<feature type="domain" description="CBS" evidence="11">
    <location>
        <begin position="287"/>
        <end position="345"/>
    </location>
</feature>
<evidence type="ECO:0000256" key="6">
    <source>
        <dbReference type="ARBA" id="ARBA00023122"/>
    </source>
</evidence>
<dbReference type="Proteomes" id="UP001195660">
    <property type="component" value="Unassembled WGS sequence"/>
</dbReference>
<comment type="subcellular location">
    <subcellularLocation>
        <location evidence="1">Cell membrane</location>
        <topology evidence="1">Multi-pass membrane protein</topology>
    </subcellularLocation>
</comment>
<dbReference type="PROSITE" id="PS51846">
    <property type="entry name" value="CNNM"/>
    <property type="match status" value="1"/>
</dbReference>
<evidence type="ECO:0000256" key="8">
    <source>
        <dbReference type="PROSITE-ProRule" id="PRU00703"/>
    </source>
</evidence>
<dbReference type="SUPFAM" id="SSF56176">
    <property type="entry name" value="FAD-binding/transporter-associated domain-like"/>
    <property type="match status" value="1"/>
</dbReference>
<organism evidence="13 14">
    <name type="scientific">Deefgea chitinilytica</name>
    <dbReference type="NCBI Taxonomy" id="570276"/>
    <lineage>
        <taxon>Bacteria</taxon>
        <taxon>Pseudomonadati</taxon>
        <taxon>Pseudomonadota</taxon>
        <taxon>Betaproteobacteria</taxon>
        <taxon>Neisseriales</taxon>
        <taxon>Chitinibacteraceae</taxon>
        <taxon>Deefgea</taxon>
    </lineage>
</organism>
<dbReference type="SMART" id="SM01091">
    <property type="entry name" value="CorC_HlyC"/>
    <property type="match status" value="1"/>
</dbReference>
<reference evidence="13 14" key="1">
    <citation type="submission" date="2019-11" db="EMBL/GenBank/DDBJ databases">
        <title>Novel Deefgea species.</title>
        <authorList>
            <person name="Han J.-H."/>
        </authorList>
    </citation>
    <scope>NUCLEOTIDE SEQUENCE [LARGE SCALE GENOMIC DNA]</scope>
    <source>
        <strain evidence="13 14">LMG 24817</strain>
    </source>
</reference>
<dbReference type="PROSITE" id="PS51371">
    <property type="entry name" value="CBS"/>
    <property type="match status" value="2"/>
</dbReference>
<feature type="transmembrane region" description="Helical" evidence="10">
    <location>
        <begin position="137"/>
        <end position="159"/>
    </location>
</feature>
<dbReference type="InterPro" id="IPR000644">
    <property type="entry name" value="CBS_dom"/>
</dbReference>
<keyword evidence="3 9" id="KW-0812">Transmembrane</keyword>
<keyword evidence="7 9" id="KW-0472">Membrane</keyword>
<evidence type="ECO:0000256" key="3">
    <source>
        <dbReference type="ARBA" id="ARBA00022692"/>
    </source>
</evidence>
<dbReference type="InterPro" id="IPR016169">
    <property type="entry name" value="FAD-bd_PCMH_sub2"/>
</dbReference>
<proteinExistence type="predicted"/>
<dbReference type="EMBL" id="WOFE01000016">
    <property type="protein sequence ID" value="MBM5573026.1"/>
    <property type="molecule type" value="Genomic_DNA"/>
</dbReference>
<dbReference type="PANTHER" id="PTHR43099">
    <property type="entry name" value="UPF0053 PROTEIN YRKA"/>
    <property type="match status" value="1"/>
</dbReference>
<comment type="caution">
    <text evidence="13">The sequence shown here is derived from an EMBL/GenBank/DDBJ whole genome shotgun (WGS) entry which is preliminary data.</text>
</comment>
<dbReference type="CDD" id="cd04590">
    <property type="entry name" value="CBS_pair_CorC_HlyC_assoc"/>
    <property type="match status" value="1"/>
</dbReference>
<keyword evidence="6 8" id="KW-0129">CBS domain</keyword>
<dbReference type="Pfam" id="PF01595">
    <property type="entry name" value="CNNM"/>
    <property type="match status" value="1"/>
</dbReference>
<name>A0ABS2CFV9_9NEIS</name>